<dbReference type="GO" id="GO:0043565">
    <property type="term" value="F:sequence-specific DNA binding"/>
    <property type="evidence" value="ECO:0007669"/>
    <property type="project" value="TreeGrafter"/>
</dbReference>
<dbReference type="GO" id="GO:0010628">
    <property type="term" value="P:positive regulation of gene expression"/>
    <property type="evidence" value="ECO:0007669"/>
    <property type="project" value="TreeGrafter"/>
</dbReference>
<dbReference type="OrthoDB" id="8479870at2"/>
<comment type="caution">
    <text evidence="6">The sequence shown here is derived from an EMBL/GenBank/DDBJ whole genome shotgun (WGS) entry which is preliminary data.</text>
</comment>
<dbReference type="InterPro" id="IPR005119">
    <property type="entry name" value="LysR_subst-bd"/>
</dbReference>
<keyword evidence="3 6" id="KW-0238">DNA-binding</keyword>
<evidence type="ECO:0000259" key="5">
    <source>
        <dbReference type="PROSITE" id="PS50931"/>
    </source>
</evidence>
<dbReference type="Pfam" id="PF03466">
    <property type="entry name" value="LysR_substrate"/>
    <property type="match status" value="1"/>
</dbReference>
<feature type="domain" description="HTH lysR-type" evidence="5">
    <location>
        <begin position="1"/>
        <end position="58"/>
    </location>
</feature>
<dbReference type="PRINTS" id="PR00039">
    <property type="entry name" value="HTHLYSR"/>
</dbReference>
<dbReference type="Gene3D" id="3.40.190.10">
    <property type="entry name" value="Periplasmic binding protein-like II"/>
    <property type="match status" value="2"/>
</dbReference>
<accession>A0A4R7LR64</accession>
<dbReference type="GO" id="GO:0003700">
    <property type="term" value="F:DNA-binding transcription factor activity"/>
    <property type="evidence" value="ECO:0007669"/>
    <property type="project" value="InterPro"/>
</dbReference>
<dbReference type="PANTHER" id="PTHR30427:SF1">
    <property type="entry name" value="TRANSCRIPTIONAL ACTIVATOR PROTEIN LYSR"/>
    <property type="match status" value="1"/>
</dbReference>
<dbReference type="EMBL" id="SOBH01000001">
    <property type="protein sequence ID" value="TDT77302.1"/>
    <property type="molecule type" value="Genomic_DNA"/>
</dbReference>
<dbReference type="InterPro" id="IPR036388">
    <property type="entry name" value="WH-like_DNA-bd_sf"/>
</dbReference>
<dbReference type="SUPFAM" id="SSF53850">
    <property type="entry name" value="Periplasmic binding protein-like II"/>
    <property type="match status" value="1"/>
</dbReference>
<dbReference type="RefSeq" id="WP_134012640.1">
    <property type="nucleotide sequence ID" value="NZ_SOBH01000001.1"/>
</dbReference>
<dbReference type="AlphaFoldDB" id="A0A4R7LR64"/>
<proteinExistence type="inferred from homology"/>
<keyword evidence="7" id="KW-1185">Reference proteome</keyword>
<evidence type="ECO:0000313" key="7">
    <source>
        <dbReference type="Proteomes" id="UP000294563"/>
    </source>
</evidence>
<gene>
    <name evidence="6" type="ORF">BDE40_0583</name>
</gene>
<name>A0A4R7LR64_9RHOB</name>
<protein>
    <submittedName>
        <fullName evidence="6">DNA-binding transcriptional LysR family regulator</fullName>
    </submittedName>
</protein>
<dbReference type="Gene3D" id="1.10.10.10">
    <property type="entry name" value="Winged helix-like DNA-binding domain superfamily/Winged helix DNA-binding domain"/>
    <property type="match status" value="1"/>
</dbReference>
<dbReference type="Pfam" id="PF00126">
    <property type="entry name" value="HTH_1"/>
    <property type="match status" value="1"/>
</dbReference>
<evidence type="ECO:0000256" key="1">
    <source>
        <dbReference type="ARBA" id="ARBA00009437"/>
    </source>
</evidence>
<dbReference type="Proteomes" id="UP000294563">
    <property type="component" value="Unassembled WGS sequence"/>
</dbReference>
<dbReference type="InterPro" id="IPR000847">
    <property type="entry name" value="LysR_HTH_N"/>
</dbReference>
<dbReference type="SUPFAM" id="SSF46785">
    <property type="entry name" value="Winged helix' DNA-binding domain"/>
    <property type="match status" value="1"/>
</dbReference>
<reference evidence="6 7" key="1">
    <citation type="submission" date="2019-03" db="EMBL/GenBank/DDBJ databases">
        <title>Genomic Encyclopedia of Archaeal and Bacterial Type Strains, Phase II (KMG-II): from individual species to whole genera.</title>
        <authorList>
            <person name="Goeker M."/>
        </authorList>
    </citation>
    <scope>NUCLEOTIDE SEQUENCE [LARGE SCALE GENOMIC DNA]</scope>
    <source>
        <strain evidence="6 7">DSM 29467</strain>
    </source>
</reference>
<dbReference type="PROSITE" id="PS50931">
    <property type="entry name" value="HTH_LYSR"/>
    <property type="match status" value="1"/>
</dbReference>
<keyword evidence="4" id="KW-0804">Transcription</keyword>
<dbReference type="PANTHER" id="PTHR30427">
    <property type="entry name" value="TRANSCRIPTIONAL ACTIVATOR PROTEIN LYSR"/>
    <property type="match status" value="1"/>
</dbReference>
<evidence type="ECO:0000313" key="6">
    <source>
        <dbReference type="EMBL" id="TDT77302.1"/>
    </source>
</evidence>
<keyword evidence="2" id="KW-0805">Transcription regulation</keyword>
<evidence type="ECO:0000256" key="2">
    <source>
        <dbReference type="ARBA" id="ARBA00023015"/>
    </source>
</evidence>
<organism evidence="6 7">
    <name type="scientific">Litoreibacter halocynthiae</name>
    <dbReference type="NCBI Taxonomy" id="1242689"/>
    <lineage>
        <taxon>Bacteria</taxon>
        <taxon>Pseudomonadati</taxon>
        <taxon>Pseudomonadota</taxon>
        <taxon>Alphaproteobacteria</taxon>
        <taxon>Rhodobacterales</taxon>
        <taxon>Roseobacteraceae</taxon>
        <taxon>Litoreibacter</taxon>
    </lineage>
</organism>
<evidence type="ECO:0000256" key="3">
    <source>
        <dbReference type="ARBA" id="ARBA00023125"/>
    </source>
</evidence>
<comment type="similarity">
    <text evidence="1">Belongs to the LysR transcriptional regulatory family.</text>
</comment>
<sequence length="314" mass="34598">MNFTQLTVFREVMESGSISQTAKKLGRTQPAISHAIKNLEQSLGLSLFERRGRRLVPVPEAQYLLVEATMVLDRLSTISGTMKGLRSAETGSLNVAVMPGPSAFIFPKFISNNIGEDANFQTTISSRSSPQIRELASTQSIDFGFSDFDGQEGKLPQYRSETISSDCFCVLHRDHPLAQADAVTIADLDGESIGTLHGNHPFPRKLALAFEQENASYVSPIEAQFFLPLIPFISLGHCCAIVDPLTVVTERELDISRGQVVVVPFDAPIRYEYATLTPLYRPLSQLATRVKESWMESLFTMIDDIGARAELGVP</sequence>
<dbReference type="InterPro" id="IPR036390">
    <property type="entry name" value="WH_DNA-bd_sf"/>
</dbReference>
<evidence type="ECO:0000256" key="4">
    <source>
        <dbReference type="ARBA" id="ARBA00023163"/>
    </source>
</evidence>